<protein>
    <submittedName>
        <fullName evidence="2">Uncharacterized protein</fullName>
    </submittedName>
</protein>
<feature type="chain" id="PRO_5045246856" evidence="1">
    <location>
        <begin position="23"/>
        <end position="85"/>
    </location>
</feature>
<dbReference type="RefSeq" id="WP_220252130.1">
    <property type="nucleotide sequence ID" value="NZ_JAICCF010000004.1"/>
</dbReference>
<reference evidence="2 3" key="1">
    <citation type="submission" date="2021-08" db="EMBL/GenBank/DDBJ databases">
        <title>The genome sequence of Chitinophaga sp. B61.</title>
        <authorList>
            <person name="Zhang X."/>
        </authorList>
    </citation>
    <scope>NUCLEOTIDE SEQUENCE [LARGE SCALE GENOMIC DNA]</scope>
    <source>
        <strain evidence="2 3">B61</strain>
    </source>
</reference>
<dbReference type="EMBL" id="JAICCF010000004">
    <property type="protein sequence ID" value="MBW8686798.1"/>
    <property type="molecule type" value="Genomic_DNA"/>
</dbReference>
<sequence>MKKITLLFAFAAVLTGVGSAVATTGKPSADASAEPYRNWINWNDELVLVNVPKSIAEQHCAPSIEVCLRAQDNVYVYTTGYMLYK</sequence>
<evidence type="ECO:0000313" key="2">
    <source>
        <dbReference type="EMBL" id="MBW8686798.1"/>
    </source>
</evidence>
<keyword evidence="3" id="KW-1185">Reference proteome</keyword>
<feature type="signal peptide" evidence="1">
    <location>
        <begin position="1"/>
        <end position="22"/>
    </location>
</feature>
<accession>A0ABS7GGI2</accession>
<evidence type="ECO:0000313" key="3">
    <source>
        <dbReference type="Proteomes" id="UP000812961"/>
    </source>
</evidence>
<gene>
    <name evidence="2" type="ORF">K1Y79_20860</name>
</gene>
<comment type="caution">
    <text evidence="2">The sequence shown here is derived from an EMBL/GenBank/DDBJ whole genome shotgun (WGS) entry which is preliminary data.</text>
</comment>
<name>A0ABS7GGI2_9BACT</name>
<keyword evidence="1" id="KW-0732">Signal</keyword>
<evidence type="ECO:0000256" key="1">
    <source>
        <dbReference type="SAM" id="SignalP"/>
    </source>
</evidence>
<proteinExistence type="predicted"/>
<dbReference type="Proteomes" id="UP000812961">
    <property type="component" value="Unassembled WGS sequence"/>
</dbReference>
<organism evidence="2 3">
    <name type="scientific">Chitinophaga rhizophila</name>
    <dbReference type="NCBI Taxonomy" id="2866212"/>
    <lineage>
        <taxon>Bacteria</taxon>
        <taxon>Pseudomonadati</taxon>
        <taxon>Bacteroidota</taxon>
        <taxon>Chitinophagia</taxon>
        <taxon>Chitinophagales</taxon>
        <taxon>Chitinophagaceae</taxon>
        <taxon>Chitinophaga</taxon>
    </lineage>
</organism>